<evidence type="ECO:0008006" key="5">
    <source>
        <dbReference type="Google" id="ProtNLM"/>
    </source>
</evidence>
<dbReference type="EMBL" id="KL659751">
    <property type="protein sequence ID" value="KFA68683.1"/>
    <property type="molecule type" value="Genomic_DNA"/>
</dbReference>
<evidence type="ECO:0000313" key="4">
    <source>
        <dbReference type="Proteomes" id="UP000028524"/>
    </source>
</evidence>
<dbReference type="Proteomes" id="UP000028524">
    <property type="component" value="Unassembled WGS sequence"/>
</dbReference>
<protein>
    <recommendedName>
        <fullName evidence="5">BZIP domain-containing protein</fullName>
    </recommendedName>
</protein>
<dbReference type="OrthoDB" id="4161589at2759"/>
<dbReference type="CDD" id="cd14688">
    <property type="entry name" value="bZIP_YAP"/>
    <property type="match status" value="1"/>
</dbReference>
<feature type="region of interest" description="Disordered" evidence="2">
    <location>
        <begin position="281"/>
        <end position="306"/>
    </location>
</feature>
<keyword evidence="4" id="KW-1185">Reference proteome</keyword>
<feature type="compositionally biased region" description="Basic and acidic residues" evidence="2">
    <location>
        <begin position="27"/>
        <end position="46"/>
    </location>
</feature>
<dbReference type="InterPro" id="IPR021833">
    <property type="entry name" value="DUF3425"/>
</dbReference>
<feature type="region of interest" description="Disordered" evidence="2">
    <location>
        <begin position="1"/>
        <end position="75"/>
    </location>
</feature>
<evidence type="ECO:0000256" key="1">
    <source>
        <dbReference type="SAM" id="Coils"/>
    </source>
</evidence>
<sequence>MAESEGAGDRAPSQDPGGYGSEVSTPQRDHQGYVEYAAEHGDAVLDRRRKRGPGTRGVSTLTPEQLEKKRKNDRDAQRLIRQRNKENVETLQRRVQELESQPAYREVQAAIRAKEAAEQETANLKQQLRTIIDMIQPLVGSGPDKAYVSPAQTYVHSLQNPGLVGAPSTSTSTPPNAGPMHSAPYTSTPTSITSPSVASFDGTAQPTQPSVEHITTQLQHQRQVLRQGLYLGPERLDLDFLVSSKHAIPKMPSGLHAAHDNTQYRPLQMKQDWPAVSNENGLATQHNGPWSPSTRDAAGQPIQRGASTQPNYWIPVQNCKATCPLDSLLLDFLRERRQRAADGLPAQDVVGPRHPSVSSLLNPSQSVFSHPLSKVFTDILATFPDISTLPERVAVLYVMFHFMRWQIALDQDNYEHLPRWMIPLPSQTAIPHPAWIDHLPYPLMREKLIQAHSRNQGLSFENFFIPFTTTLRLNWPYEDADTLLETTETGELMINPVFERHLRNLSNWRLGEAFAKAFPFLRDTCNIDSTLPATPGSR</sequence>
<dbReference type="HOGENOM" id="CLU_020925_1_1_1"/>
<keyword evidence="1" id="KW-0175">Coiled coil</keyword>
<evidence type="ECO:0000256" key="2">
    <source>
        <dbReference type="SAM" id="MobiDB-lite"/>
    </source>
</evidence>
<dbReference type="OMA" id="MRWQIEP"/>
<accession>A0A084QXJ8</accession>
<feature type="compositionally biased region" description="Basic and acidic residues" evidence="2">
    <location>
        <begin position="65"/>
        <end position="75"/>
    </location>
</feature>
<dbReference type="AlphaFoldDB" id="A0A084QXJ8"/>
<dbReference type="Pfam" id="PF11905">
    <property type="entry name" value="DUF3425"/>
    <property type="match status" value="1"/>
</dbReference>
<reference evidence="3 4" key="1">
    <citation type="journal article" date="2014" name="BMC Genomics">
        <title>Comparative genome sequencing reveals chemotype-specific gene clusters in the toxigenic black mold Stachybotrys.</title>
        <authorList>
            <person name="Semeiks J."/>
            <person name="Borek D."/>
            <person name="Otwinowski Z."/>
            <person name="Grishin N.V."/>
        </authorList>
    </citation>
    <scope>NUCLEOTIDE SEQUENCE [LARGE SCALE GENOMIC DNA]</scope>
    <source>
        <strain evidence="3 4">IBT 40285</strain>
    </source>
</reference>
<organism evidence="3 4">
    <name type="scientific">Stachybotrys chlorohalonatus (strain IBT 40285)</name>
    <dbReference type="NCBI Taxonomy" id="1283841"/>
    <lineage>
        <taxon>Eukaryota</taxon>
        <taxon>Fungi</taxon>
        <taxon>Dikarya</taxon>
        <taxon>Ascomycota</taxon>
        <taxon>Pezizomycotina</taxon>
        <taxon>Sordariomycetes</taxon>
        <taxon>Hypocreomycetidae</taxon>
        <taxon>Hypocreales</taxon>
        <taxon>Stachybotryaceae</taxon>
        <taxon>Stachybotrys</taxon>
    </lineage>
</organism>
<name>A0A084QXJ8_STAC4</name>
<evidence type="ECO:0000313" key="3">
    <source>
        <dbReference type="EMBL" id="KFA68683.1"/>
    </source>
</evidence>
<dbReference type="PANTHER" id="PTHR37012:SF2">
    <property type="entry name" value="BZIP DOMAIN-CONTAINING PROTEIN-RELATED"/>
    <property type="match status" value="1"/>
</dbReference>
<dbReference type="InParanoid" id="A0A084QXJ8"/>
<proteinExistence type="predicted"/>
<feature type="coiled-coil region" evidence="1">
    <location>
        <begin position="81"/>
        <end position="134"/>
    </location>
</feature>
<dbReference type="PANTHER" id="PTHR37012">
    <property type="entry name" value="B-ZIP TRANSCRIPTION FACTOR (EUROFUNG)-RELATED"/>
    <property type="match status" value="1"/>
</dbReference>
<gene>
    <name evidence="3" type="ORF">S40285_02625</name>
</gene>
<feature type="compositionally biased region" description="Polar residues" evidence="2">
    <location>
        <begin position="281"/>
        <end position="294"/>
    </location>
</feature>